<dbReference type="InterPro" id="IPR007527">
    <property type="entry name" value="Znf_SWIM"/>
</dbReference>
<dbReference type="AlphaFoldDB" id="L7LI21"/>
<keyword evidence="5" id="KW-1185">Reference proteome</keyword>
<dbReference type="PROSITE" id="PS50966">
    <property type="entry name" value="ZF_SWIM"/>
    <property type="match status" value="1"/>
</dbReference>
<dbReference type="Proteomes" id="UP000035083">
    <property type="component" value="Unassembled WGS sequence"/>
</dbReference>
<keyword evidence="1" id="KW-0479">Metal-binding</keyword>
<dbReference type="eggNOG" id="COG4279">
    <property type="taxonomic scope" value="Bacteria"/>
</dbReference>
<evidence type="ECO:0000313" key="4">
    <source>
        <dbReference type="EMBL" id="GAC60499.1"/>
    </source>
</evidence>
<evidence type="ECO:0000256" key="1">
    <source>
        <dbReference type="PROSITE-ProRule" id="PRU00325"/>
    </source>
</evidence>
<dbReference type="GO" id="GO:0008270">
    <property type="term" value="F:zinc ion binding"/>
    <property type="evidence" value="ECO:0007669"/>
    <property type="project" value="UniProtKB-KW"/>
</dbReference>
<dbReference type="PANTHER" id="PTHR38133:SF1">
    <property type="entry name" value="SLR1429 PROTEIN"/>
    <property type="match status" value="1"/>
</dbReference>
<proteinExistence type="predicted"/>
<protein>
    <recommendedName>
        <fullName evidence="3">SWIM-type domain-containing protein</fullName>
    </recommendedName>
</protein>
<dbReference type="Pfam" id="PF04434">
    <property type="entry name" value="SWIM"/>
    <property type="match status" value="1"/>
</dbReference>
<organism evidence="4 5">
    <name type="scientific">Gordonia sihwensis NBRC 108236</name>
    <dbReference type="NCBI Taxonomy" id="1223544"/>
    <lineage>
        <taxon>Bacteria</taxon>
        <taxon>Bacillati</taxon>
        <taxon>Actinomycetota</taxon>
        <taxon>Actinomycetes</taxon>
        <taxon>Mycobacteriales</taxon>
        <taxon>Gordoniaceae</taxon>
        <taxon>Gordonia</taxon>
    </lineage>
</organism>
<keyword evidence="1" id="KW-0862">Zinc</keyword>
<gene>
    <name evidence="4" type="ORF">GSI01S_10_00910</name>
</gene>
<reference evidence="4 5" key="1">
    <citation type="submission" date="2012-12" db="EMBL/GenBank/DDBJ databases">
        <title>Whole genome shotgun sequence of Gordonia sihwensis NBRC 108236.</title>
        <authorList>
            <person name="Yoshida I."/>
            <person name="Hosoyama A."/>
            <person name="Tsuchikane K."/>
            <person name="Ando Y."/>
            <person name="Baba S."/>
            <person name="Ohji S."/>
            <person name="Hamada M."/>
            <person name="Tamura T."/>
            <person name="Yamazoe A."/>
            <person name="Yamazaki S."/>
            <person name="Fujita N."/>
        </authorList>
    </citation>
    <scope>NUCLEOTIDE SEQUENCE [LARGE SCALE GENOMIC DNA]</scope>
    <source>
        <strain evidence="4 5">NBRC 108236</strain>
    </source>
</reference>
<dbReference type="EMBL" id="BANU01000010">
    <property type="protein sequence ID" value="GAC60499.1"/>
    <property type="molecule type" value="Genomic_DNA"/>
</dbReference>
<name>L7LI21_9ACTN</name>
<evidence type="ECO:0000259" key="3">
    <source>
        <dbReference type="PROSITE" id="PS50966"/>
    </source>
</evidence>
<dbReference type="PANTHER" id="PTHR38133">
    <property type="entry name" value="SLR1429 PROTEIN"/>
    <property type="match status" value="1"/>
</dbReference>
<evidence type="ECO:0000256" key="2">
    <source>
        <dbReference type="SAM" id="MobiDB-lite"/>
    </source>
</evidence>
<feature type="domain" description="SWIM-type" evidence="3">
    <location>
        <begin position="111"/>
        <end position="146"/>
    </location>
</feature>
<dbReference type="RefSeq" id="WP_006895872.1">
    <property type="nucleotide sequence ID" value="NZ_BANU01000010.1"/>
</dbReference>
<feature type="region of interest" description="Disordered" evidence="2">
    <location>
        <begin position="178"/>
        <end position="203"/>
    </location>
</feature>
<sequence length="252" mass="27313">MSPGRRRTKAAVRGYGITGWSRAFVGVVESGADHRRITGARRYFRERHVEGLRIGHGVVTASVRGSQLDPFDVRLEMRTVDPDTVVELLRRTGSTDDLLDLARGEQPTGLGELIAPTEPADVTSDCSCPDDAPRCTHVLAVSFEVAAEIDRRPTTLLTVMGTDLPELLAVVQDGDRDRHAAVGDDDPLVADDPYGDHRLPPAPPSFPAVDPLSDLDPTALRQALRATGVPLTEVGEALDDLTTYYDVLTGRR</sequence>
<keyword evidence="1" id="KW-0863">Zinc-finger</keyword>
<accession>L7LI21</accession>
<comment type="caution">
    <text evidence="4">The sequence shown here is derived from an EMBL/GenBank/DDBJ whole genome shotgun (WGS) entry which is preliminary data.</text>
</comment>
<evidence type="ECO:0000313" key="5">
    <source>
        <dbReference type="Proteomes" id="UP000035083"/>
    </source>
</evidence>